<protein>
    <submittedName>
        <fullName evidence="1">Uncharacterized protein</fullName>
    </submittedName>
</protein>
<dbReference type="AlphaFoldDB" id="A0A090I6N9"/>
<dbReference type="EMBL" id="LN515531">
    <property type="protein sequence ID" value="CEA12732.1"/>
    <property type="molecule type" value="Genomic_DNA"/>
</dbReference>
<reference evidence="1" key="1">
    <citation type="submission" date="2014-08" db="EMBL/GenBank/DDBJ databases">
        <authorList>
            <person name="Wibberg D."/>
        </authorList>
    </citation>
    <scope>NUCLEOTIDE SEQUENCE</scope>
</reference>
<dbReference type="PATRIC" id="fig|2162.9.peg.386"/>
<organism evidence="1">
    <name type="scientific">Methanobacterium formicicum</name>
    <dbReference type="NCBI Taxonomy" id="2162"/>
    <lineage>
        <taxon>Archaea</taxon>
        <taxon>Methanobacteriati</taxon>
        <taxon>Methanobacteriota</taxon>
        <taxon>Methanomada group</taxon>
        <taxon>Methanobacteria</taxon>
        <taxon>Methanobacteriales</taxon>
        <taxon>Methanobacteriaceae</taxon>
        <taxon>Methanobacterium</taxon>
    </lineage>
</organism>
<gene>
    <name evidence="1" type="ORF">DSM1535_0369</name>
</gene>
<sequence>MVIIMIEENLFEPDIEINGSNNEKIDVSDYIDEGISKSKVFFWEKWALSPDNNDDDSFLFYEVKEDLHIREVIRNLESRIMDKKILFSDIRTKNPSIKRWIEDIRKNYPDPDGNIVEDLINTFRDSLFSSSKTRHKYIVGVLLLKDVVLLVHCAKDPSLAKLKDDVYSVDSILHPKSVLRAAIIKDEGGKTTLSVFEKNRKWSKGHARFWGIEPEDVNWASLSSINLTIDLDSFPYPIQLPIETEQLSRMLQDNQITTRGLIRIGKEEGVITKAQLLRKNMDFPDFYDYYINQTEKLEEHKKKFKELVPVDNQNILDDFVDPHLKFKYGEDLEKIYELTPECNINVHNKEHLRYIICFFSKEYPGIKPSTKLVNMLYESIFFNRHIEICHAGEKTTLDPLRIGTLEIFNVIDVSREITAFSNDFLNIVQDADGKKMRLLLQKQFCDFWRIHLKSNKHLKYLFDFVMESIIIEDLKFEFGTEGILAKETTLEFKSADSIGHKPDKIQKTLISDIKKYVQEGSLTRYCILYGVEDNGDIIPVPKRRLKSDLVASLEERINNTFKNESFVVKLYPIPSKNDLVLAVFLIPFVKV</sequence>
<evidence type="ECO:0000313" key="1">
    <source>
        <dbReference type="EMBL" id="CEA12732.1"/>
    </source>
</evidence>
<name>A0A090I6N9_METFO</name>
<dbReference type="KEGG" id="mfi:DSM1535_0369"/>
<accession>A0A090I6N9</accession>
<proteinExistence type="predicted"/>